<dbReference type="InterPro" id="IPR029058">
    <property type="entry name" value="AB_hydrolase_fold"/>
</dbReference>
<dbReference type="Pfam" id="PF00151">
    <property type="entry name" value="Lipase"/>
    <property type="match status" value="1"/>
</dbReference>
<evidence type="ECO:0000259" key="5">
    <source>
        <dbReference type="Pfam" id="PF00151"/>
    </source>
</evidence>
<evidence type="ECO:0000313" key="7">
    <source>
        <dbReference type="Proteomes" id="UP000054359"/>
    </source>
</evidence>
<feature type="non-terminal residue" evidence="6">
    <location>
        <position position="179"/>
    </location>
</feature>
<dbReference type="EMBL" id="KK113908">
    <property type="protein sequence ID" value="KFM61336.1"/>
    <property type="molecule type" value="Genomic_DNA"/>
</dbReference>
<dbReference type="InterPro" id="IPR000734">
    <property type="entry name" value="TAG_lipase"/>
</dbReference>
<evidence type="ECO:0000313" key="6">
    <source>
        <dbReference type="EMBL" id="KFM61336.1"/>
    </source>
</evidence>
<dbReference type="OMA" id="WANGARN"/>
<comment type="subcellular location">
    <subcellularLocation>
        <location evidence="1">Secreted</location>
    </subcellularLocation>
</comment>
<dbReference type="OrthoDB" id="6421185at2759"/>
<keyword evidence="3" id="KW-0964">Secreted</keyword>
<evidence type="ECO:0000256" key="1">
    <source>
        <dbReference type="ARBA" id="ARBA00004613"/>
    </source>
</evidence>
<dbReference type="AlphaFoldDB" id="A0A087T897"/>
<protein>
    <submittedName>
        <fullName evidence="6">Pancreatic lipase-related protein 1</fullName>
    </submittedName>
</protein>
<keyword evidence="7" id="KW-1185">Reference proteome</keyword>
<dbReference type="GO" id="GO:0016042">
    <property type="term" value="P:lipid catabolic process"/>
    <property type="evidence" value="ECO:0007669"/>
    <property type="project" value="TreeGrafter"/>
</dbReference>
<feature type="domain" description="Lipase" evidence="5">
    <location>
        <begin position="2"/>
        <end position="171"/>
    </location>
</feature>
<accession>A0A087T897</accession>
<proteinExistence type="inferred from homology"/>
<dbReference type="GO" id="GO:0016298">
    <property type="term" value="F:lipase activity"/>
    <property type="evidence" value="ECO:0007669"/>
    <property type="project" value="InterPro"/>
</dbReference>
<evidence type="ECO:0000256" key="4">
    <source>
        <dbReference type="RuleBase" id="RU004262"/>
    </source>
</evidence>
<reference evidence="6 7" key="1">
    <citation type="submission" date="2013-11" db="EMBL/GenBank/DDBJ databases">
        <title>Genome sequencing of Stegodyphus mimosarum.</title>
        <authorList>
            <person name="Bechsgaard J."/>
        </authorList>
    </citation>
    <scope>NUCLEOTIDE SEQUENCE [LARGE SCALE GENOMIC DNA]</scope>
</reference>
<dbReference type="Gene3D" id="3.40.50.1820">
    <property type="entry name" value="alpha/beta hydrolase"/>
    <property type="match status" value="1"/>
</dbReference>
<evidence type="ECO:0000256" key="2">
    <source>
        <dbReference type="ARBA" id="ARBA00010701"/>
    </source>
</evidence>
<gene>
    <name evidence="6" type="ORF">X975_26542</name>
</gene>
<evidence type="ECO:0000256" key="3">
    <source>
        <dbReference type="ARBA" id="ARBA00022525"/>
    </source>
</evidence>
<dbReference type="PRINTS" id="PR00821">
    <property type="entry name" value="TAGLIPASE"/>
</dbReference>
<organism evidence="6 7">
    <name type="scientific">Stegodyphus mimosarum</name>
    <name type="common">African social velvet spider</name>
    <dbReference type="NCBI Taxonomy" id="407821"/>
    <lineage>
        <taxon>Eukaryota</taxon>
        <taxon>Metazoa</taxon>
        <taxon>Ecdysozoa</taxon>
        <taxon>Arthropoda</taxon>
        <taxon>Chelicerata</taxon>
        <taxon>Arachnida</taxon>
        <taxon>Araneae</taxon>
        <taxon>Araneomorphae</taxon>
        <taxon>Entelegynae</taxon>
        <taxon>Eresoidea</taxon>
        <taxon>Eresidae</taxon>
        <taxon>Stegodyphus</taxon>
    </lineage>
</organism>
<sequence length="179" mass="20059">MEKILNSPFNSSACTKIIIHGWVDSISLTGWTQELKENFLDLYDDNIILLDLFPYPSYSQFATNTRVLAAQITQLIRFIEKAYGYPPEKFYLLGHSFGAHTAGYIGERIPNIGRITGMDPAGPLFQYTDKVVKLESTDAPFVDNIHTNPGFTIFDGLGTFEDTGHVDFWPDNALSRGCP</sequence>
<dbReference type="InterPro" id="IPR013818">
    <property type="entry name" value="Lipase"/>
</dbReference>
<dbReference type="STRING" id="407821.A0A087T897"/>
<name>A0A087T897_STEMI</name>
<dbReference type="SUPFAM" id="SSF53474">
    <property type="entry name" value="alpha/beta-Hydrolases"/>
    <property type="match status" value="1"/>
</dbReference>
<dbReference type="PANTHER" id="PTHR11610">
    <property type="entry name" value="LIPASE"/>
    <property type="match status" value="1"/>
</dbReference>
<dbReference type="GO" id="GO:0005615">
    <property type="term" value="C:extracellular space"/>
    <property type="evidence" value="ECO:0007669"/>
    <property type="project" value="TreeGrafter"/>
</dbReference>
<dbReference type="Proteomes" id="UP000054359">
    <property type="component" value="Unassembled WGS sequence"/>
</dbReference>
<comment type="similarity">
    <text evidence="2 4">Belongs to the AB hydrolase superfamily. Lipase family.</text>
</comment>